<name>A0AAN8Y607_SOLBU</name>
<accession>A0AAN8Y607</accession>
<gene>
    <name evidence="2" type="ORF">RDI58_022345</name>
</gene>
<evidence type="ECO:0000313" key="3">
    <source>
        <dbReference type="Proteomes" id="UP001371456"/>
    </source>
</evidence>
<keyword evidence="3" id="KW-1185">Reference proteome</keyword>
<evidence type="ECO:0000313" key="2">
    <source>
        <dbReference type="EMBL" id="KAK6780161.1"/>
    </source>
</evidence>
<dbReference type="AlphaFoldDB" id="A0AAN8Y607"/>
<proteinExistence type="predicted"/>
<organism evidence="2 3">
    <name type="scientific">Solanum bulbocastanum</name>
    <name type="common">Wild potato</name>
    <dbReference type="NCBI Taxonomy" id="147425"/>
    <lineage>
        <taxon>Eukaryota</taxon>
        <taxon>Viridiplantae</taxon>
        <taxon>Streptophyta</taxon>
        <taxon>Embryophyta</taxon>
        <taxon>Tracheophyta</taxon>
        <taxon>Spermatophyta</taxon>
        <taxon>Magnoliopsida</taxon>
        <taxon>eudicotyledons</taxon>
        <taxon>Gunneridae</taxon>
        <taxon>Pentapetalae</taxon>
        <taxon>asterids</taxon>
        <taxon>lamiids</taxon>
        <taxon>Solanales</taxon>
        <taxon>Solanaceae</taxon>
        <taxon>Solanoideae</taxon>
        <taxon>Solaneae</taxon>
        <taxon>Solanum</taxon>
    </lineage>
</organism>
<evidence type="ECO:0000256" key="1">
    <source>
        <dbReference type="SAM" id="MobiDB-lite"/>
    </source>
</evidence>
<feature type="region of interest" description="Disordered" evidence="1">
    <location>
        <begin position="75"/>
        <end position="97"/>
    </location>
</feature>
<protein>
    <submittedName>
        <fullName evidence="2">Uncharacterized protein</fullName>
    </submittedName>
</protein>
<comment type="caution">
    <text evidence="2">The sequence shown here is derived from an EMBL/GenBank/DDBJ whole genome shotgun (WGS) entry which is preliminary data.</text>
</comment>
<dbReference type="Proteomes" id="UP001371456">
    <property type="component" value="Unassembled WGS sequence"/>
</dbReference>
<dbReference type="EMBL" id="JBANQN010000009">
    <property type="protein sequence ID" value="KAK6780161.1"/>
    <property type="molecule type" value="Genomic_DNA"/>
</dbReference>
<reference evidence="2 3" key="1">
    <citation type="submission" date="2024-02" db="EMBL/GenBank/DDBJ databases">
        <title>de novo genome assembly of Solanum bulbocastanum strain 11H21.</title>
        <authorList>
            <person name="Hosaka A.J."/>
        </authorList>
    </citation>
    <scope>NUCLEOTIDE SEQUENCE [LARGE SCALE GENOMIC DNA]</scope>
    <source>
        <tissue evidence="2">Young leaves</tissue>
    </source>
</reference>
<feature type="compositionally biased region" description="Basic and acidic residues" evidence="1">
    <location>
        <begin position="87"/>
        <end position="97"/>
    </location>
</feature>
<sequence length="97" mass="11502">MAHRKFKNNTYLSDREERIKKLEQKYRHKKMELLFNEVIEGKSTHELDAEELKDLIKLCVLKNAKVAEWEKQLHEHDQPIEGNDNYVGEKNDGGPKI</sequence>